<dbReference type="PANTHER" id="PTHR15454">
    <property type="entry name" value="NISCHARIN RELATED"/>
    <property type="match status" value="1"/>
</dbReference>
<accession>A0ABR3JC99</accession>
<dbReference type="SMART" id="SM00369">
    <property type="entry name" value="LRR_TYP"/>
    <property type="match status" value="7"/>
</dbReference>
<dbReference type="SUPFAM" id="SSF52058">
    <property type="entry name" value="L domain-like"/>
    <property type="match status" value="1"/>
</dbReference>
<evidence type="ECO:0000256" key="1">
    <source>
        <dbReference type="ARBA" id="ARBA00022614"/>
    </source>
</evidence>
<feature type="compositionally biased region" description="Low complexity" evidence="3">
    <location>
        <begin position="23"/>
        <end position="32"/>
    </location>
</feature>
<evidence type="ECO:0000313" key="5">
    <source>
        <dbReference type="Proteomes" id="UP001556367"/>
    </source>
</evidence>
<evidence type="ECO:0008006" key="6">
    <source>
        <dbReference type="Google" id="ProtNLM"/>
    </source>
</evidence>
<dbReference type="InterPro" id="IPR032675">
    <property type="entry name" value="LRR_dom_sf"/>
</dbReference>
<evidence type="ECO:0000256" key="2">
    <source>
        <dbReference type="ARBA" id="ARBA00022737"/>
    </source>
</evidence>
<keyword evidence="1" id="KW-0433">Leucine-rich repeat</keyword>
<name>A0ABR3JC99_9AGAR</name>
<keyword evidence="2" id="KW-0677">Repeat</keyword>
<evidence type="ECO:0000256" key="3">
    <source>
        <dbReference type="SAM" id="MobiDB-lite"/>
    </source>
</evidence>
<dbReference type="EMBL" id="JASNQZ010000008">
    <property type="protein sequence ID" value="KAL0953182.1"/>
    <property type="molecule type" value="Genomic_DNA"/>
</dbReference>
<organism evidence="4 5">
    <name type="scientific">Hohenbuehelia grisea</name>
    <dbReference type="NCBI Taxonomy" id="104357"/>
    <lineage>
        <taxon>Eukaryota</taxon>
        <taxon>Fungi</taxon>
        <taxon>Dikarya</taxon>
        <taxon>Basidiomycota</taxon>
        <taxon>Agaricomycotina</taxon>
        <taxon>Agaricomycetes</taxon>
        <taxon>Agaricomycetidae</taxon>
        <taxon>Agaricales</taxon>
        <taxon>Pleurotineae</taxon>
        <taxon>Pleurotaceae</taxon>
        <taxon>Hohenbuehelia</taxon>
    </lineage>
</organism>
<dbReference type="PRINTS" id="PR00019">
    <property type="entry name" value="LEURICHRPT"/>
</dbReference>
<feature type="region of interest" description="Disordered" evidence="3">
    <location>
        <begin position="1"/>
        <end position="65"/>
    </location>
</feature>
<protein>
    <recommendedName>
        <fullName evidence="6">Leucine-rich repeat-containing protein 40</fullName>
    </recommendedName>
</protein>
<dbReference type="InterPro" id="IPR003591">
    <property type="entry name" value="Leu-rich_rpt_typical-subtyp"/>
</dbReference>
<feature type="compositionally biased region" description="Basic and acidic residues" evidence="3">
    <location>
        <begin position="46"/>
        <end position="65"/>
    </location>
</feature>
<dbReference type="Pfam" id="PF13516">
    <property type="entry name" value="LRR_6"/>
    <property type="match status" value="2"/>
</dbReference>
<dbReference type="Proteomes" id="UP001556367">
    <property type="component" value="Unassembled WGS sequence"/>
</dbReference>
<feature type="region of interest" description="Disordered" evidence="3">
    <location>
        <begin position="155"/>
        <end position="185"/>
    </location>
</feature>
<comment type="caution">
    <text evidence="4">The sequence shown here is derived from an EMBL/GenBank/DDBJ whole genome shotgun (WGS) entry which is preliminary data.</text>
</comment>
<reference evidence="5" key="1">
    <citation type="submission" date="2024-06" db="EMBL/GenBank/DDBJ databases">
        <title>Multi-omics analyses provide insights into the biosynthesis of the anticancer antibiotic pleurotin in Hohenbuehelia grisea.</title>
        <authorList>
            <person name="Weaver J.A."/>
            <person name="Alberti F."/>
        </authorList>
    </citation>
    <scope>NUCLEOTIDE SEQUENCE [LARGE SCALE GENOMIC DNA]</scope>
    <source>
        <strain evidence="5">T-177</strain>
    </source>
</reference>
<feature type="region of interest" description="Disordered" evidence="3">
    <location>
        <begin position="517"/>
        <end position="541"/>
    </location>
</feature>
<dbReference type="Pfam" id="PF13855">
    <property type="entry name" value="LRR_8"/>
    <property type="match status" value="1"/>
</dbReference>
<feature type="compositionally biased region" description="Low complexity" evidence="3">
    <location>
        <begin position="517"/>
        <end position="538"/>
    </location>
</feature>
<proteinExistence type="predicted"/>
<dbReference type="Gene3D" id="3.80.10.10">
    <property type="entry name" value="Ribonuclease Inhibitor"/>
    <property type="match status" value="2"/>
</dbReference>
<gene>
    <name evidence="4" type="ORF">HGRIS_004437</name>
</gene>
<keyword evidence="5" id="KW-1185">Reference proteome</keyword>
<feature type="compositionally biased region" description="Pro residues" evidence="3">
    <location>
        <begin position="33"/>
        <end position="45"/>
    </location>
</feature>
<dbReference type="PROSITE" id="PS51450">
    <property type="entry name" value="LRR"/>
    <property type="match status" value="3"/>
</dbReference>
<sequence>MSSRLPQPKARYSPSKPSTPALRSRTPVSSSPTKPPRSPNKPIPKPIHDDLLDEPEKPKLSTRELIALKRAEAKKAQASRGASGIDSFTSIEDALPSTSPHKREFAEEDILGRLSIRETIERARSTGSVNLSTRSLPCLPSALFEIHLGITPDKLKSVPDEPRLPPASPEDVQGPGSRRHRGGHDAPAWFEAQDLQVIKAGINEILEIQHEISLFGSLKTVDLHGNKLTSLPESFADLTALSTLDLSQNALTSLPVNIFALPELVNLNLAHNSLSSLPFNAPFANKSTRGNQPSSTSFFMPTVTRATSTLPKLLNLDISHNKISAPDIDRTIPPCLTKFSASGNPLVASTSQNASMQELLRALASLCRLKEARFDGAAIGDDSVPSALLSPIPNSFPSLRVLDFGETKVTVAAAEAAFTGPLAGRQISFEYTNNEPPDGVVQILVGKKVVREAWEIEADRRTQVRKQAAQLGEADQGDSRKVYGSAKAQQKTLKESWEIEAEQGLLTEGGRRRARAAAAAAAAESANQAATPSSSSAAPEQAIDATLTDPTDASASGGSDRGTVIASPSYYTATTQTLVLPPSVPAAAKSKALGHSRAFSAAPSWSSASKSAAISDIALPTPTLPLALISQQSFAQTLRILTLNKRRLDRVFDLPTSDEPSTSLLPKLEELSLAGCDLGDTVSVSRSGASTPSERSNEPLLPLILRLFPSLRILDLSYNALTSAALSSDVVKTLVLADADGVRRGLTHLRLQGNRLVELDGLADVARGIFAGGHEEGKARSKLEELDIRDNAVEKLPPELGLLPLDVLLVDGNLFRIPQRRVWEREGSKGLLTWLRGRLE</sequence>
<dbReference type="PANTHER" id="PTHR15454:SF56">
    <property type="entry name" value="PROTEIN PHOSPHATASE 1 REGULATORY SUBUNIT 7-RELATED"/>
    <property type="match status" value="1"/>
</dbReference>
<dbReference type="InterPro" id="IPR001611">
    <property type="entry name" value="Leu-rich_rpt"/>
</dbReference>
<evidence type="ECO:0000313" key="4">
    <source>
        <dbReference type="EMBL" id="KAL0953182.1"/>
    </source>
</evidence>